<dbReference type="PIRSF" id="PIRSF022909">
    <property type="entry name" value="UCP022909"/>
    <property type="match status" value="1"/>
</dbReference>
<gene>
    <name evidence="3" type="ORF">FOB64_004551</name>
</gene>
<keyword evidence="2" id="KW-0472">Membrane</keyword>
<name>A0A8H6F262_CANAX</name>
<dbReference type="AlphaFoldDB" id="A0A8H6F262"/>
<dbReference type="Pfam" id="PF07543">
    <property type="entry name" value="PGA2"/>
    <property type="match status" value="1"/>
</dbReference>
<dbReference type="Proteomes" id="UP000536275">
    <property type="component" value="Unassembled WGS sequence"/>
</dbReference>
<feature type="compositionally biased region" description="Basic and acidic residues" evidence="1">
    <location>
        <begin position="50"/>
        <end position="73"/>
    </location>
</feature>
<feature type="compositionally biased region" description="Acidic residues" evidence="1">
    <location>
        <begin position="115"/>
        <end position="127"/>
    </location>
</feature>
<evidence type="ECO:0000313" key="4">
    <source>
        <dbReference type="Proteomes" id="UP000536275"/>
    </source>
</evidence>
<sequence length="127" mass="15186">MAAFDEIFDYVDRDTFFQYFRLTLVVCTYLIFRKYYSSWAIKKQTATQLEQDKREQSEKSEREAKESKEKFDTISNEAKEFGWGKKTRNNVKLTEAVLAEYSEQQRQRNQTSYDAQEDADIDDLLED</sequence>
<feature type="transmembrane region" description="Helical" evidence="2">
    <location>
        <begin position="16"/>
        <end position="32"/>
    </location>
</feature>
<reference evidence="3 4" key="1">
    <citation type="submission" date="2020-03" db="EMBL/GenBank/DDBJ databases">
        <title>FDA dAtabase for Regulatory Grade micrObial Sequences (FDA-ARGOS): Supporting development and validation of Infectious Disease Dx tests.</title>
        <authorList>
            <person name="Campos J."/>
            <person name="Goldberg B."/>
            <person name="Tallon L."/>
            <person name="Sadzewicz L."/>
            <person name="Vavikolanu K."/>
            <person name="Mehta A."/>
            <person name="Aluvathingal J."/>
            <person name="Nadendla S."/>
            <person name="Nandy P."/>
            <person name="Geyer C."/>
            <person name="Yan Y."/>
            <person name="Sichtig H."/>
        </authorList>
    </citation>
    <scope>NUCLEOTIDE SEQUENCE [LARGE SCALE GENOMIC DNA]</scope>
    <source>
        <strain evidence="3 4">FDAARGOS_656</strain>
    </source>
</reference>
<feature type="region of interest" description="Disordered" evidence="1">
    <location>
        <begin position="47"/>
        <end position="73"/>
    </location>
</feature>
<evidence type="ECO:0000313" key="3">
    <source>
        <dbReference type="EMBL" id="KAF6067125.1"/>
    </source>
</evidence>
<feature type="compositionally biased region" description="Polar residues" evidence="1">
    <location>
        <begin position="103"/>
        <end position="114"/>
    </location>
</feature>
<feature type="region of interest" description="Disordered" evidence="1">
    <location>
        <begin position="103"/>
        <end position="127"/>
    </location>
</feature>
<keyword evidence="2" id="KW-1133">Transmembrane helix</keyword>
<evidence type="ECO:0000256" key="1">
    <source>
        <dbReference type="SAM" id="MobiDB-lite"/>
    </source>
</evidence>
<organism evidence="3 4">
    <name type="scientific">Candida albicans</name>
    <name type="common">Yeast</name>
    <dbReference type="NCBI Taxonomy" id="5476"/>
    <lineage>
        <taxon>Eukaryota</taxon>
        <taxon>Fungi</taxon>
        <taxon>Dikarya</taxon>
        <taxon>Ascomycota</taxon>
        <taxon>Saccharomycotina</taxon>
        <taxon>Pichiomycetes</taxon>
        <taxon>Debaryomycetaceae</taxon>
        <taxon>Candida/Lodderomyces clade</taxon>
        <taxon>Candida</taxon>
    </lineage>
</organism>
<keyword evidence="2" id="KW-0812">Transmembrane</keyword>
<dbReference type="PANTHER" id="PTHR28199">
    <property type="entry name" value="PROCESSING OF GAS1 AND ALP PROTEIN 2"/>
    <property type="match status" value="1"/>
</dbReference>
<protein>
    <recommendedName>
        <fullName evidence="5">Processing of GAS1 and ALP protein 2</fullName>
    </recommendedName>
</protein>
<dbReference type="GO" id="GO:0015031">
    <property type="term" value="P:protein transport"/>
    <property type="evidence" value="ECO:0007669"/>
    <property type="project" value="TreeGrafter"/>
</dbReference>
<comment type="caution">
    <text evidence="3">The sequence shown here is derived from an EMBL/GenBank/DDBJ whole genome shotgun (WGS) entry which is preliminary data.</text>
</comment>
<evidence type="ECO:0000256" key="2">
    <source>
        <dbReference type="SAM" id="Phobius"/>
    </source>
</evidence>
<evidence type="ECO:0008006" key="5">
    <source>
        <dbReference type="Google" id="ProtNLM"/>
    </source>
</evidence>
<proteinExistence type="predicted"/>
<dbReference type="InterPro" id="IPR011431">
    <property type="entry name" value="Trafficking_Pga2"/>
</dbReference>
<dbReference type="EMBL" id="JABWAD010000055">
    <property type="protein sequence ID" value="KAF6067125.1"/>
    <property type="molecule type" value="Genomic_DNA"/>
</dbReference>
<dbReference type="PANTHER" id="PTHR28199:SF1">
    <property type="entry name" value="PROCESSING OF GAS1 AND ALP PROTEIN 2"/>
    <property type="match status" value="1"/>
</dbReference>
<accession>A0A8H6F262</accession>